<dbReference type="Proteomes" id="UP000609651">
    <property type="component" value="Unassembled WGS sequence"/>
</dbReference>
<dbReference type="PANTHER" id="PTHR30153">
    <property type="entry name" value="REPLICATIVE DNA HELICASE DNAB"/>
    <property type="match status" value="1"/>
</dbReference>
<feature type="compositionally biased region" description="Low complexity" evidence="4">
    <location>
        <begin position="474"/>
        <end position="485"/>
    </location>
</feature>
<feature type="compositionally biased region" description="Low complexity" evidence="4">
    <location>
        <begin position="413"/>
        <end position="424"/>
    </location>
</feature>
<dbReference type="InterPro" id="IPR016136">
    <property type="entry name" value="DNA_helicase_N/primase_C"/>
</dbReference>
<dbReference type="EMBL" id="WTPX01000129">
    <property type="protein sequence ID" value="NNJ27190.1"/>
    <property type="molecule type" value="Genomic_DNA"/>
</dbReference>
<dbReference type="Gene3D" id="3.40.50.300">
    <property type="entry name" value="P-loop containing nucleotide triphosphate hydrolases"/>
    <property type="match status" value="1"/>
</dbReference>
<sequence>MLLTGSLPTDESAGLTVDDFFSDRNRTVYASLGRVAKAGRRIDLVTVADDLSRTKQLDAAGGLLHLDTLLAETPHAGHGREYASILRDRSRRRAARYALADFENGDPDALAAALAQAAERFPPLTGSSDRSGELTMRMLCDVPRRPVRWLWPGRLARGKVNLIAGEPDRGKSFLTCDLAARVTRGAAWPDGRGHAPQGTALMLNAEDAADDTLGPRFDAAGGDPARLAVLEAVRDPGRPERTFDLSRDLPRLDAALDRLERIAPPRLVVIDPLGAYMGGSDSYKDAEVRGLLAPLARLAERRDVAVALVCHLNKGNNGGTPLSRITGSGGIGAAARCAWLAGADPDSPAEIGRAPRRLLVSLKNNLAQNAGGLAYRISGPDPDQCDADPLDDESDEASGGRQSPEYAEAWACDGAPPGADAPGSPEDPPGFEGANFGHPEASGGRQPSEGSTCGPPPGADAPGSPQASDSTDAPPRVWWEPEPVETTAAEVLSAASENRGDAGDRGDEDDRCQTWLRAELHSHGGTAPSKAVSEAAREAGFSERRMRKARSALGIRSVKVADGWELTLPADEPPDAPVDA</sequence>
<organism evidence="6 7">
    <name type="scientific">Alienimonas chondri</name>
    <dbReference type="NCBI Taxonomy" id="2681879"/>
    <lineage>
        <taxon>Bacteria</taxon>
        <taxon>Pseudomonadati</taxon>
        <taxon>Planctomycetota</taxon>
        <taxon>Planctomycetia</taxon>
        <taxon>Planctomycetales</taxon>
        <taxon>Planctomycetaceae</taxon>
        <taxon>Alienimonas</taxon>
    </lineage>
</organism>
<protein>
    <recommendedName>
        <fullName evidence="5">DNA helicase DnaB-like N-terminal domain-containing protein</fullName>
    </recommendedName>
</protein>
<accession>A0ABX1VGF9</accession>
<evidence type="ECO:0000256" key="4">
    <source>
        <dbReference type="SAM" id="MobiDB-lite"/>
    </source>
</evidence>
<evidence type="ECO:0000256" key="3">
    <source>
        <dbReference type="ARBA" id="ARBA00023125"/>
    </source>
</evidence>
<keyword evidence="2" id="KW-0235">DNA replication</keyword>
<dbReference type="Pfam" id="PF00772">
    <property type="entry name" value="DnaB"/>
    <property type="match status" value="1"/>
</dbReference>
<keyword evidence="7" id="KW-1185">Reference proteome</keyword>
<name>A0ABX1VGF9_9PLAN</name>
<dbReference type="InterPro" id="IPR007693">
    <property type="entry name" value="DNA_helicase_DnaB-like_N"/>
</dbReference>
<dbReference type="InterPro" id="IPR036185">
    <property type="entry name" value="DNA_heli_DnaB-like_N_sf"/>
</dbReference>
<dbReference type="InterPro" id="IPR027417">
    <property type="entry name" value="P-loop_NTPase"/>
</dbReference>
<keyword evidence="1" id="KW-0639">Primosome</keyword>
<dbReference type="SUPFAM" id="SSF52540">
    <property type="entry name" value="P-loop containing nucleoside triphosphate hydrolases"/>
    <property type="match status" value="1"/>
</dbReference>
<evidence type="ECO:0000313" key="6">
    <source>
        <dbReference type="EMBL" id="NNJ27190.1"/>
    </source>
</evidence>
<reference evidence="6 7" key="1">
    <citation type="journal article" date="2020" name="Syst. Appl. Microbiol.">
        <title>Alienimonas chondri sp. nov., a novel planctomycete isolated from the biofilm of the red alga Chondrus crispus.</title>
        <authorList>
            <person name="Vitorino I."/>
            <person name="Albuquerque L."/>
            <person name="Wiegand S."/>
            <person name="Kallscheuer N."/>
            <person name="da Costa M.S."/>
            <person name="Lobo-da-Cunha A."/>
            <person name="Jogler C."/>
            <person name="Lage O.M."/>
        </authorList>
    </citation>
    <scope>NUCLEOTIDE SEQUENCE [LARGE SCALE GENOMIC DNA]</scope>
    <source>
        <strain evidence="6 7">LzC2</strain>
    </source>
</reference>
<dbReference type="SUPFAM" id="SSF48024">
    <property type="entry name" value="N-terminal domain of DnaB helicase"/>
    <property type="match status" value="1"/>
</dbReference>
<dbReference type="PANTHER" id="PTHR30153:SF2">
    <property type="entry name" value="REPLICATIVE DNA HELICASE"/>
    <property type="match status" value="1"/>
</dbReference>
<evidence type="ECO:0000256" key="1">
    <source>
        <dbReference type="ARBA" id="ARBA00022515"/>
    </source>
</evidence>
<keyword evidence="3" id="KW-0238">DNA-binding</keyword>
<evidence type="ECO:0000313" key="7">
    <source>
        <dbReference type="Proteomes" id="UP000609651"/>
    </source>
</evidence>
<dbReference type="Gene3D" id="1.10.860.10">
    <property type="entry name" value="DNAb Helicase, Chain A"/>
    <property type="match status" value="1"/>
</dbReference>
<proteinExistence type="predicted"/>
<gene>
    <name evidence="6" type="ORF">LzC2_32910</name>
</gene>
<feature type="region of interest" description="Disordered" evidence="4">
    <location>
        <begin position="373"/>
        <end position="509"/>
    </location>
</feature>
<feature type="compositionally biased region" description="Acidic residues" evidence="4">
    <location>
        <begin position="383"/>
        <end position="396"/>
    </location>
</feature>
<comment type="caution">
    <text evidence="6">The sequence shown here is derived from an EMBL/GenBank/DDBJ whole genome shotgun (WGS) entry which is preliminary data.</text>
</comment>
<evidence type="ECO:0000259" key="5">
    <source>
        <dbReference type="Pfam" id="PF00772"/>
    </source>
</evidence>
<dbReference type="Pfam" id="PF13481">
    <property type="entry name" value="AAA_25"/>
    <property type="match status" value="1"/>
</dbReference>
<feature type="domain" description="DNA helicase DnaB-like N-terminal" evidence="5">
    <location>
        <begin position="12"/>
        <end position="88"/>
    </location>
</feature>
<evidence type="ECO:0000256" key="2">
    <source>
        <dbReference type="ARBA" id="ARBA00022705"/>
    </source>
</evidence>